<evidence type="ECO:0000256" key="1">
    <source>
        <dbReference type="SAM" id="Coils"/>
    </source>
</evidence>
<feature type="non-terminal residue" evidence="4">
    <location>
        <position position="1"/>
    </location>
</feature>
<keyword evidence="5" id="KW-1185">Reference proteome</keyword>
<accession>A0A9P0CYJ6</accession>
<gene>
    <name evidence="4" type="ORF">PSYICH_LOCUS9253</name>
</gene>
<dbReference type="Proteomes" id="UP001153636">
    <property type="component" value="Chromosome 3"/>
</dbReference>
<name>A0A9P0CYJ6_9CUCU</name>
<feature type="compositionally biased region" description="Basic and acidic residues" evidence="2">
    <location>
        <begin position="23"/>
        <end position="33"/>
    </location>
</feature>
<dbReference type="Pfam" id="PF20700">
    <property type="entry name" value="Mutator"/>
    <property type="match status" value="1"/>
</dbReference>
<feature type="compositionally biased region" description="Low complexity" evidence="2">
    <location>
        <begin position="503"/>
        <end position="517"/>
    </location>
</feature>
<reference evidence="4" key="1">
    <citation type="submission" date="2022-01" db="EMBL/GenBank/DDBJ databases">
        <authorList>
            <person name="King R."/>
        </authorList>
    </citation>
    <scope>NUCLEOTIDE SEQUENCE</scope>
</reference>
<feature type="region of interest" description="Disordered" evidence="2">
    <location>
        <begin position="411"/>
        <end position="443"/>
    </location>
</feature>
<organism evidence="4 5">
    <name type="scientific">Psylliodes chrysocephalus</name>
    <dbReference type="NCBI Taxonomy" id="3402493"/>
    <lineage>
        <taxon>Eukaryota</taxon>
        <taxon>Metazoa</taxon>
        <taxon>Ecdysozoa</taxon>
        <taxon>Arthropoda</taxon>
        <taxon>Hexapoda</taxon>
        <taxon>Insecta</taxon>
        <taxon>Pterygota</taxon>
        <taxon>Neoptera</taxon>
        <taxon>Endopterygota</taxon>
        <taxon>Coleoptera</taxon>
        <taxon>Polyphaga</taxon>
        <taxon>Cucujiformia</taxon>
        <taxon>Chrysomeloidea</taxon>
        <taxon>Chrysomelidae</taxon>
        <taxon>Galerucinae</taxon>
        <taxon>Alticini</taxon>
        <taxon>Psylliodes</taxon>
    </lineage>
</organism>
<sequence>IRSSTTSTTNFPVDILATPSSSRQEDNRQQKRSYLDRDSVVEEKLKNKKTKRNKICLEGLRIVDAQYLIQQVLNLPHHGLFHCSGDNVKIVKEFKKGLLSKFLLHCNICEETFSINSENPQSKTLRINALAVKGAISIGIGSSQLSELPPILERMYRNIQNDLGDYYHKAAWSSMIEAGQEKATLAKENGEVDKNGYPLITVVADGSWAKRSYKTNYSSNLGAGAIIGYRTKKILYLSIKNKYCSFCKLFGEEKDHRCYKNWDGSSTEMESKTILDGFHCSMYMHGLRYKYLIADGDSSIYQKILESRPYGNMVVEKIECRNHLLRSCCARLRDIAEKRYSTAGKLVPVKLRSLLKSNILTLRIAIDKAAKHHRESEVAMEHKITNLKPDISNSPYHITIMAKITDKLIEKRRRQKRESEQRRRETIRNNPELHEQAKQKERERYYKRKVEGKIKSVNQLNNREKRHVRKQWIKYSKKYRDNLKAVDRENRFLMDYTPPGTPMNNSDNENNMNASNAGSGRAMAGRKRVLRKRSETVRKLKKIEHELVKYKKKALRYKTKYYRIKKRYATQRKSSSPKSKVDYLTKGRKVDKVIKQHLLFGEVLKRQLHNNFEKLGNSYKKKRQFFKFTTGSLFKKYRLWHQVTQEFGSYKLIKQQKTPKNVTHSDLRKVVTQFYERDDNSRMCPESLKNLHKKFASENSESVKLSYATFYKLRPFWVIIPTVHQRDTCLCVTHENMLLLVTKMKVLQIINESSPEALLKTICCEARQECIERKCLMCKDKTFQFNTFNANENTSFKKWITKSFNVKIKEKEKICKRILKDEVKCTKGEMIKLLKEGFPKYMIHVLNMKHQYKMIWYLRDHLEPEKEFLLHVDFSENYNCKYYREVQSAHFGSSKPQISMQTVVWYYKENNEIVSNSYCRFSESLRHDPSAILGYLNPLLETIKRKLPYLKRAHFCSDGPSTQYRNKTMFQLIGTELASILEVEVISWYYFESGHGKGAVDGVGGCLKRTADRLVACGIDIPNMNALLFHLRDACPGIQIEEITPTDSKI</sequence>
<evidence type="ECO:0000256" key="2">
    <source>
        <dbReference type="SAM" id="MobiDB-lite"/>
    </source>
</evidence>
<feature type="compositionally biased region" description="Basic and acidic residues" evidence="2">
    <location>
        <begin position="417"/>
        <end position="443"/>
    </location>
</feature>
<feature type="domain" description="Mutator-like transposase" evidence="3">
    <location>
        <begin position="59"/>
        <end position="393"/>
    </location>
</feature>
<feature type="compositionally biased region" description="Polar residues" evidence="2">
    <location>
        <begin position="1"/>
        <end position="11"/>
    </location>
</feature>
<evidence type="ECO:0000259" key="3">
    <source>
        <dbReference type="Pfam" id="PF20700"/>
    </source>
</evidence>
<dbReference type="PANTHER" id="PTHR46601:SF2">
    <property type="entry name" value="UBIQUITIN-LIKE PROTEASE FAMILY PROFILE DOMAIN-CONTAINING PROTEIN"/>
    <property type="match status" value="1"/>
</dbReference>
<evidence type="ECO:0000313" key="5">
    <source>
        <dbReference type="Proteomes" id="UP001153636"/>
    </source>
</evidence>
<dbReference type="InterPro" id="IPR049012">
    <property type="entry name" value="Mutator_transp_dom"/>
</dbReference>
<feature type="region of interest" description="Disordered" evidence="2">
    <location>
        <begin position="500"/>
        <end position="532"/>
    </location>
</feature>
<feature type="coiled-coil region" evidence="1">
    <location>
        <begin position="533"/>
        <end position="560"/>
    </location>
</feature>
<dbReference type="PANTHER" id="PTHR46601">
    <property type="entry name" value="ULP_PROTEASE DOMAIN-CONTAINING PROTEIN"/>
    <property type="match status" value="1"/>
</dbReference>
<dbReference type="OrthoDB" id="6762836at2759"/>
<proteinExistence type="predicted"/>
<feature type="region of interest" description="Disordered" evidence="2">
    <location>
        <begin position="1"/>
        <end position="33"/>
    </location>
</feature>
<dbReference type="EMBL" id="OV651815">
    <property type="protein sequence ID" value="CAH1108130.1"/>
    <property type="molecule type" value="Genomic_DNA"/>
</dbReference>
<keyword evidence="1" id="KW-0175">Coiled coil</keyword>
<dbReference type="AlphaFoldDB" id="A0A9P0CYJ6"/>
<evidence type="ECO:0000313" key="4">
    <source>
        <dbReference type="EMBL" id="CAH1108130.1"/>
    </source>
</evidence>
<protein>
    <recommendedName>
        <fullName evidence="3">Mutator-like transposase domain-containing protein</fullName>
    </recommendedName>
</protein>